<evidence type="ECO:0000313" key="3">
    <source>
        <dbReference type="Proteomes" id="UP000008635"/>
    </source>
</evidence>
<dbReference type="KEGG" id="dmr:Deima_2191"/>
<feature type="chain" id="PRO_5003232345" evidence="1">
    <location>
        <begin position="22"/>
        <end position="642"/>
    </location>
</feature>
<dbReference type="EMBL" id="CP002454">
    <property type="protein sequence ID" value="ADV67831.1"/>
    <property type="molecule type" value="Genomic_DNA"/>
</dbReference>
<reference evidence="2 3" key="1">
    <citation type="journal article" date="2011" name="Stand. Genomic Sci.">
        <title>Complete genome sequence of Deinococcus maricopensis type strain (LB-34).</title>
        <authorList>
            <person name="Pukall R."/>
            <person name="Zeytun A."/>
            <person name="Lucas S."/>
            <person name="Lapidus A."/>
            <person name="Hammon N."/>
            <person name="Deshpande S."/>
            <person name="Nolan M."/>
            <person name="Cheng J.F."/>
            <person name="Pitluck S."/>
            <person name="Liolios K."/>
            <person name="Pagani I."/>
            <person name="Mikhailova N."/>
            <person name="Ivanova N."/>
            <person name="Mavromatis K."/>
            <person name="Pati A."/>
            <person name="Tapia R."/>
            <person name="Han C."/>
            <person name="Goodwin L."/>
            <person name="Chen A."/>
            <person name="Palaniappan K."/>
            <person name="Land M."/>
            <person name="Hauser L."/>
            <person name="Chang Y.J."/>
            <person name="Jeffries C.D."/>
            <person name="Brambilla E.M."/>
            <person name="Rohde M."/>
            <person name="Goker M."/>
            <person name="Detter J.C."/>
            <person name="Woyke T."/>
            <person name="Bristow J."/>
            <person name="Eisen J.A."/>
            <person name="Markowitz V."/>
            <person name="Hugenholtz P."/>
            <person name="Kyrpides N.C."/>
            <person name="Klenk H.P."/>
        </authorList>
    </citation>
    <scope>NUCLEOTIDE SEQUENCE [LARGE SCALE GENOMIC DNA]</scope>
    <source>
        <strain evidence="3">DSM 21211 / LMG 22137 / NRRL B-23946 / LB-34</strain>
    </source>
</reference>
<evidence type="ECO:0000313" key="2">
    <source>
        <dbReference type="EMBL" id="ADV67831.1"/>
    </source>
</evidence>
<dbReference type="Proteomes" id="UP000008635">
    <property type="component" value="Chromosome"/>
</dbReference>
<keyword evidence="1" id="KW-0732">Signal</keyword>
<sequence length="642" mass="67479" precursor="true">MNLRRTLLTAVLLATPAAAQSGGNLPLVAVGDGTATRWVQNAEEYRLVIPPDAATRNVGLEVYSPGLNANDYANGRAEAGYYGDELYGRNVPFDTTFTLSGPGGVIVERRYGLTTTHDWESLVPGPLPAGTYTLRVQSHGNGKNAYALRAAAPFALESSDFTVNARSKPGENLTAARLSVPQAWVGRTLDLSNYDADGPAELALTLLLPNGERVPLTSSGDVESRTDRLEVTPERVGEWTILASVQAGTKQYSNAVTFRVRDADAPAYARVGGFPTPQGQNLANYLGVEVVDAAGRPIPGATYTASSDNTVRPRLPSGYLPVSATLVEGTGNILSAAEVRYVPGRTRIRFVARTPEGGLNVDAVAVLGDARVPLPGVTVDVNGRTFTLPATAPLPPGEYTLTPAPVPGATIQPRTVRIGDGDAARVTLEYAVRTDLTLTTTPDIVAACDVTQLTATARTDFPYRLPATLRLGLPAAWSSDYPLELRGDLSSTTPLRLRLPARVCASDAAQATLDPSGLTVTGEARVLNPAGANVTRTTQLGSATQRAQLNKAATAAPGGYTVTLSLTVDAALDNVRITDPLPGGATRGPLNVRGPSLANLNPRTDGDQILLARVLPGTYTLTYTLTTDAGAERAITTPDLNW</sequence>
<organism evidence="2 3">
    <name type="scientific">Deinococcus maricopensis (strain DSM 21211 / LMG 22137 / NRRL B-23946 / LB-34)</name>
    <dbReference type="NCBI Taxonomy" id="709986"/>
    <lineage>
        <taxon>Bacteria</taxon>
        <taxon>Thermotogati</taxon>
        <taxon>Deinococcota</taxon>
        <taxon>Deinococci</taxon>
        <taxon>Deinococcales</taxon>
        <taxon>Deinococcaceae</taxon>
        <taxon>Deinococcus</taxon>
    </lineage>
</organism>
<dbReference type="STRING" id="709986.Deima_2191"/>
<reference evidence="3" key="2">
    <citation type="submission" date="2011-01" db="EMBL/GenBank/DDBJ databases">
        <title>The complete genome of Deinococcus maricopensis DSM 21211.</title>
        <authorList>
            <consortium name="US DOE Joint Genome Institute (JGI-PGF)"/>
            <person name="Lucas S."/>
            <person name="Copeland A."/>
            <person name="Lapidus A."/>
            <person name="Goodwin L."/>
            <person name="Pitluck S."/>
            <person name="Kyrpides N."/>
            <person name="Mavromatis K."/>
            <person name="Pagani I."/>
            <person name="Ivanova N."/>
            <person name="Ovchinnikova G."/>
            <person name="Zeytun A."/>
            <person name="Detter J.C."/>
            <person name="Han C."/>
            <person name="Land M."/>
            <person name="Hauser L."/>
            <person name="Markowitz V."/>
            <person name="Cheng J.-F."/>
            <person name="Hugenholtz P."/>
            <person name="Woyke T."/>
            <person name="Wu D."/>
            <person name="Pukall R."/>
            <person name="Gehrich-Schroeter G."/>
            <person name="Brambilla E."/>
            <person name="Klenk H.-P."/>
            <person name="Eisen J.A."/>
        </authorList>
    </citation>
    <scope>NUCLEOTIDE SEQUENCE [LARGE SCALE GENOMIC DNA]</scope>
    <source>
        <strain evidence="3">DSM 21211 / LMG 22137 / NRRL B-23946 / LB-34</strain>
    </source>
</reference>
<dbReference type="OrthoDB" id="52387at2"/>
<accession>E8U9U2</accession>
<dbReference type="AlphaFoldDB" id="E8U9U2"/>
<keyword evidence="3" id="KW-1185">Reference proteome</keyword>
<evidence type="ECO:0000256" key="1">
    <source>
        <dbReference type="SAM" id="SignalP"/>
    </source>
</evidence>
<dbReference type="RefSeq" id="WP_013557336.1">
    <property type="nucleotide sequence ID" value="NC_014958.1"/>
</dbReference>
<protein>
    <submittedName>
        <fullName evidence="2">Uncharacterized protein</fullName>
    </submittedName>
</protein>
<dbReference type="eggNOG" id="COG1470">
    <property type="taxonomic scope" value="Bacteria"/>
</dbReference>
<name>E8U9U2_DEIML</name>
<gene>
    <name evidence="2" type="ordered locus">Deima_2191</name>
</gene>
<feature type="signal peptide" evidence="1">
    <location>
        <begin position="1"/>
        <end position="21"/>
    </location>
</feature>
<proteinExistence type="predicted"/>
<dbReference type="HOGENOM" id="CLU_421946_0_0_0"/>